<dbReference type="GO" id="GO:0005507">
    <property type="term" value="F:copper ion binding"/>
    <property type="evidence" value="ECO:0007669"/>
    <property type="project" value="InterPro"/>
</dbReference>
<evidence type="ECO:0000313" key="9">
    <source>
        <dbReference type="Proteomes" id="UP000272942"/>
    </source>
</evidence>
<dbReference type="Proteomes" id="UP000272942">
    <property type="component" value="Unassembled WGS sequence"/>
</dbReference>
<dbReference type="InterPro" id="IPR000945">
    <property type="entry name" value="DBH-like"/>
</dbReference>
<feature type="signal peptide" evidence="6">
    <location>
        <begin position="1"/>
        <end position="22"/>
    </location>
</feature>
<dbReference type="OrthoDB" id="10003276at2759"/>
<reference evidence="8 9" key="2">
    <citation type="submission" date="2018-11" db="EMBL/GenBank/DDBJ databases">
        <authorList>
            <consortium name="Pathogen Informatics"/>
        </authorList>
    </citation>
    <scope>NUCLEOTIDE SEQUENCE [LARGE SCALE GENOMIC DNA]</scope>
    <source>
        <strain evidence="8 9">Egypt</strain>
    </source>
</reference>
<proteinExistence type="predicted"/>
<dbReference type="InterPro" id="IPR008977">
    <property type="entry name" value="PHM/PNGase_F_dom_sf"/>
</dbReference>
<evidence type="ECO:0000256" key="6">
    <source>
        <dbReference type="SAM" id="SignalP"/>
    </source>
</evidence>
<feature type="chain" id="PRO_5043138048" evidence="6">
    <location>
        <begin position="23"/>
        <end position="252"/>
    </location>
</feature>
<accession>A0A183AHQ8</accession>
<dbReference type="GO" id="GO:0042420">
    <property type="term" value="P:dopamine catabolic process"/>
    <property type="evidence" value="ECO:0007669"/>
    <property type="project" value="TreeGrafter"/>
</dbReference>
<dbReference type="InterPro" id="IPR000323">
    <property type="entry name" value="Cu2_ascorb_mOase_N"/>
</dbReference>
<dbReference type="GO" id="GO:0005615">
    <property type="term" value="C:extracellular space"/>
    <property type="evidence" value="ECO:0007669"/>
    <property type="project" value="TreeGrafter"/>
</dbReference>
<evidence type="ECO:0000256" key="2">
    <source>
        <dbReference type="ARBA" id="ARBA00004370"/>
    </source>
</evidence>
<dbReference type="EMBL" id="UZAN01043502">
    <property type="protein sequence ID" value="VDP78521.1"/>
    <property type="molecule type" value="Genomic_DNA"/>
</dbReference>
<comment type="subcellular location">
    <subcellularLocation>
        <location evidence="2">Membrane</location>
    </subcellularLocation>
</comment>
<keyword evidence="3" id="KW-0812">Transmembrane</keyword>
<evidence type="ECO:0000313" key="10">
    <source>
        <dbReference type="WBParaSite" id="ECPE_0000650601-mRNA-1"/>
    </source>
</evidence>
<dbReference type="SUPFAM" id="SSF49742">
    <property type="entry name" value="PHM/PNGase F"/>
    <property type="match status" value="1"/>
</dbReference>
<dbReference type="GO" id="GO:0030667">
    <property type="term" value="C:secretory granule membrane"/>
    <property type="evidence" value="ECO:0007669"/>
    <property type="project" value="TreeGrafter"/>
</dbReference>
<dbReference type="WBParaSite" id="ECPE_0000650601-mRNA-1">
    <property type="protein sequence ID" value="ECPE_0000650601-mRNA-1"/>
    <property type="gene ID" value="ECPE_0000650601"/>
</dbReference>
<evidence type="ECO:0000313" key="8">
    <source>
        <dbReference type="EMBL" id="VDP78521.1"/>
    </source>
</evidence>
<name>A0A183AHQ8_9TREM</name>
<dbReference type="Gene3D" id="2.60.120.310">
    <property type="entry name" value="Copper type II, ascorbate-dependent monooxygenase, N-terminal domain"/>
    <property type="match status" value="1"/>
</dbReference>
<evidence type="ECO:0000256" key="3">
    <source>
        <dbReference type="ARBA" id="ARBA00022692"/>
    </source>
</evidence>
<keyword evidence="4" id="KW-1133">Transmembrane helix</keyword>
<evidence type="ECO:0000256" key="1">
    <source>
        <dbReference type="ARBA" id="ARBA00001973"/>
    </source>
</evidence>
<sequence>MSTSILAIGYVLTVLIFQTSNGAETRYLSYTAQLGTTPNPDESAGSSPYTFNWSVSTGGDRLRFEVCLMVERGRLPRLFGVGFGPLDAGPVDMDTYLIRFRFNREMPKMQTEFVEGYTDHGGIFHERNTDAGHDGADEVNVYDWSGPHLARQVQLHQDQNGKVCLRFSRKALSCVKKGYSIDVHIPAEDTTYWCKTATLPKFNQKHHIVRGLTFPEETGIAIGGSEESSHVVIEIHYNNPKRIAGKCHARWK</sequence>
<dbReference type="GO" id="GO:0006589">
    <property type="term" value="P:octopamine biosynthetic process"/>
    <property type="evidence" value="ECO:0007669"/>
    <property type="project" value="TreeGrafter"/>
</dbReference>
<comment type="cofactor">
    <cofactor evidence="1">
        <name>Cu(2+)</name>
        <dbReference type="ChEBI" id="CHEBI:29036"/>
    </cofactor>
</comment>
<evidence type="ECO:0000256" key="4">
    <source>
        <dbReference type="ARBA" id="ARBA00022989"/>
    </source>
</evidence>
<evidence type="ECO:0000259" key="7">
    <source>
        <dbReference type="Pfam" id="PF01082"/>
    </source>
</evidence>
<dbReference type="PANTHER" id="PTHR10157">
    <property type="entry name" value="DOPAMINE BETA HYDROXYLASE RELATED"/>
    <property type="match status" value="1"/>
</dbReference>
<dbReference type="InterPro" id="IPR036939">
    <property type="entry name" value="Cu2_ascorb_mOase_N_sf"/>
</dbReference>
<keyword evidence="9" id="KW-1185">Reference proteome</keyword>
<dbReference type="Pfam" id="PF01082">
    <property type="entry name" value="Cu2_monooxygen"/>
    <property type="match status" value="1"/>
</dbReference>
<reference evidence="10" key="1">
    <citation type="submission" date="2016-06" db="UniProtKB">
        <authorList>
            <consortium name="WormBaseParasite"/>
        </authorList>
    </citation>
    <scope>IDENTIFICATION</scope>
</reference>
<dbReference type="PANTHER" id="PTHR10157:SF29">
    <property type="entry name" value="DOPAMINE BETA-HYDROXYLASE"/>
    <property type="match status" value="1"/>
</dbReference>
<organism evidence="10">
    <name type="scientific">Echinostoma caproni</name>
    <dbReference type="NCBI Taxonomy" id="27848"/>
    <lineage>
        <taxon>Eukaryota</taxon>
        <taxon>Metazoa</taxon>
        <taxon>Spiralia</taxon>
        <taxon>Lophotrochozoa</taxon>
        <taxon>Platyhelminthes</taxon>
        <taxon>Trematoda</taxon>
        <taxon>Digenea</taxon>
        <taxon>Plagiorchiida</taxon>
        <taxon>Echinostomata</taxon>
        <taxon>Echinostomatoidea</taxon>
        <taxon>Echinostomatidae</taxon>
        <taxon>Echinostoma</taxon>
    </lineage>
</organism>
<evidence type="ECO:0000256" key="5">
    <source>
        <dbReference type="ARBA" id="ARBA00023136"/>
    </source>
</evidence>
<dbReference type="GO" id="GO:0004500">
    <property type="term" value="F:dopamine beta-monooxygenase activity"/>
    <property type="evidence" value="ECO:0007669"/>
    <property type="project" value="InterPro"/>
</dbReference>
<feature type="domain" description="Copper type II ascorbate-dependent monooxygenase N-terminal" evidence="7">
    <location>
        <begin position="211"/>
        <end position="242"/>
    </location>
</feature>
<gene>
    <name evidence="8" type="ORF">ECPE_LOCUS6493</name>
</gene>
<dbReference type="AlphaFoldDB" id="A0A183AHQ8"/>
<dbReference type="GO" id="GO:0042421">
    <property type="term" value="P:norepinephrine biosynthetic process"/>
    <property type="evidence" value="ECO:0007669"/>
    <property type="project" value="TreeGrafter"/>
</dbReference>
<keyword evidence="5" id="KW-0472">Membrane</keyword>
<keyword evidence="6" id="KW-0732">Signal</keyword>
<protein>
    <submittedName>
        <fullName evidence="10">Cu2_monooxygen domain-containing protein</fullName>
    </submittedName>
</protein>